<reference evidence="3 4" key="1">
    <citation type="journal article" date="2013" name="Genome Announc.">
        <title>Draft Genome Sequence of Rhodococcus rhodnii Strain LMG5362, a Symbiont of Rhodnius prolixus (Hemiptera, Reduviidae, Triatominae), the Principle Vector of Trypanosoma cruzi.</title>
        <authorList>
            <person name="Pachebat J.A."/>
            <person name="van Keulen G."/>
            <person name="Whitten M.M."/>
            <person name="Girdwood S."/>
            <person name="Del Sol R."/>
            <person name="Dyson P.J."/>
            <person name="Facey P.D."/>
        </authorList>
    </citation>
    <scope>NUCLEOTIDE SEQUENCE [LARGE SCALE GENOMIC DNA]</scope>
    <source>
        <strain evidence="3 4">LMG 5362</strain>
    </source>
</reference>
<dbReference type="Proteomes" id="UP000013525">
    <property type="component" value="Unassembled WGS sequence"/>
</dbReference>
<sequence length="479" mass="50819">MSLSHVSIPDAGASPPPGPPTPPRTARPFFLRLHFYAGILIAPFLLIATISGGLYAVAPTLEQIVYRDYLQVDTPGDPRPVSEQIAAAAAERPDLTVSAVQPAAEPGDTTRVLFDDPSLGDSERLSVFVDPATAQPIGELTVYGSSGALPLRTWISELHRHLHLGEPGRIYSELAASWLWLVALGGLYLWFDRRRRSPKKTSILAVDRTTKGRNRTVEWHGVVGLWIATGLLFLSATGLMWSAYAGANVAEVRSALSWQTPTVATALGGAGSAADEHAGHGSHGGAATSTGTPRVDEVDTALASARGAGVDGPVEVSIPSDDATAFTVAEIRRPWVMSNDSVAVDGATGQITDASWFADWPLPAKLTAWGIQLHMGMLFGIVNQLVLLALAVALATVIVRGYVLWWRRRPTRGDRIVGRAPARGAVRRLHPAAVVGLVIGAIAIGWFVPLLGISLVVFLVVDAAVGLYRRRTAGGTHVS</sequence>
<accession>R7WH96</accession>
<feature type="region of interest" description="Disordered" evidence="1">
    <location>
        <begin position="269"/>
        <end position="293"/>
    </location>
</feature>
<dbReference type="Pfam" id="PF03929">
    <property type="entry name" value="PepSY_TM"/>
    <property type="match status" value="1"/>
</dbReference>
<dbReference type="EMBL" id="APMY01000131">
    <property type="protein sequence ID" value="EOM74461.1"/>
    <property type="molecule type" value="Genomic_DNA"/>
</dbReference>
<evidence type="ECO:0000256" key="1">
    <source>
        <dbReference type="SAM" id="MobiDB-lite"/>
    </source>
</evidence>
<dbReference type="PANTHER" id="PTHR34219">
    <property type="entry name" value="IRON-REGULATED INNER MEMBRANE PROTEIN-RELATED"/>
    <property type="match status" value="1"/>
</dbReference>
<feature type="transmembrane region" description="Helical" evidence="2">
    <location>
        <begin position="223"/>
        <end position="244"/>
    </location>
</feature>
<evidence type="ECO:0000256" key="2">
    <source>
        <dbReference type="SAM" id="Phobius"/>
    </source>
</evidence>
<keyword evidence="2" id="KW-1133">Transmembrane helix</keyword>
<protein>
    <submittedName>
        <fullName evidence="3">Fe-regulated membrane protein</fullName>
    </submittedName>
</protein>
<dbReference type="AlphaFoldDB" id="R7WH96"/>
<dbReference type="PATRIC" id="fig|1273125.3.peg.4050"/>
<feature type="transmembrane region" description="Helical" evidence="2">
    <location>
        <begin position="450"/>
        <end position="468"/>
    </location>
</feature>
<evidence type="ECO:0000313" key="4">
    <source>
        <dbReference type="Proteomes" id="UP000013525"/>
    </source>
</evidence>
<comment type="caution">
    <text evidence="3">The sequence shown here is derived from an EMBL/GenBank/DDBJ whole genome shotgun (WGS) entry which is preliminary data.</text>
</comment>
<keyword evidence="2" id="KW-0812">Transmembrane</keyword>
<feature type="region of interest" description="Disordered" evidence="1">
    <location>
        <begin position="1"/>
        <end position="24"/>
    </location>
</feature>
<feature type="transmembrane region" description="Helical" evidence="2">
    <location>
        <begin position="385"/>
        <end position="405"/>
    </location>
</feature>
<keyword evidence="2" id="KW-0472">Membrane</keyword>
<dbReference type="PANTHER" id="PTHR34219:SF1">
    <property type="entry name" value="PEPSY DOMAIN-CONTAINING PROTEIN"/>
    <property type="match status" value="1"/>
</dbReference>
<feature type="transmembrane region" description="Helical" evidence="2">
    <location>
        <begin position="33"/>
        <end position="58"/>
    </location>
</feature>
<evidence type="ECO:0000313" key="3">
    <source>
        <dbReference type="EMBL" id="EOM74461.1"/>
    </source>
</evidence>
<name>R7WH96_9NOCA</name>
<feature type="transmembrane region" description="Helical" evidence="2">
    <location>
        <begin position="170"/>
        <end position="191"/>
    </location>
</feature>
<feature type="compositionally biased region" description="Pro residues" evidence="1">
    <location>
        <begin position="14"/>
        <end position="24"/>
    </location>
</feature>
<dbReference type="eggNOG" id="COG3182">
    <property type="taxonomic scope" value="Bacteria"/>
</dbReference>
<proteinExistence type="predicted"/>
<keyword evidence="4" id="KW-1185">Reference proteome</keyword>
<gene>
    <name evidence="3" type="ORF">Rrhod_4263</name>
</gene>
<dbReference type="RefSeq" id="WP_010840277.1">
    <property type="nucleotide sequence ID" value="NZ_APMY01000131.1"/>
</dbReference>
<organism evidence="3 4">
    <name type="scientific">Rhodococcus rhodnii LMG 5362</name>
    <dbReference type="NCBI Taxonomy" id="1273125"/>
    <lineage>
        <taxon>Bacteria</taxon>
        <taxon>Bacillati</taxon>
        <taxon>Actinomycetota</taxon>
        <taxon>Actinomycetes</taxon>
        <taxon>Mycobacteriales</taxon>
        <taxon>Nocardiaceae</taxon>
        <taxon>Rhodococcus</taxon>
    </lineage>
</organism>
<dbReference type="InterPro" id="IPR005625">
    <property type="entry name" value="PepSY-ass_TM"/>
</dbReference>
<feature type="transmembrane region" description="Helical" evidence="2">
    <location>
        <begin position="425"/>
        <end position="444"/>
    </location>
</feature>